<name>A0ABQ4XK60_9ASTR</name>
<gene>
    <name evidence="3" type="ORF">Tco_0680203</name>
</gene>
<evidence type="ECO:0000256" key="1">
    <source>
        <dbReference type="SAM" id="Coils"/>
    </source>
</evidence>
<comment type="caution">
    <text evidence="3">The sequence shown here is derived from an EMBL/GenBank/DDBJ whole genome shotgun (WGS) entry which is preliminary data.</text>
</comment>
<keyword evidence="1" id="KW-0175">Coiled coil</keyword>
<dbReference type="EMBL" id="BQNB010009592">
    <property type="protein sequence ID" value="GJS65639.1"/>
    <property type="molecule type" value="Genomic_DNA"/>
</dbReference>
<evidence type="ECO:0000313" key="3">
    <source>
        <dbReference type="EMBL" id="GJS65639.1"/>
    </source>
</evidence>
<feature type="compositionally biased region" description="Acidic residues" evidence="2">
    <location>
        <begin position="156"/>
        <end position="167"/>
    </location>
</feature>
<reference evidence="3" key="2">
    <citation type="submission" date="2022-01" db="EMBL/GenBank/DDBJ databases">
        <authorList>
            <person name="Yamashiro T."/>
            <person name="Shiraishi A."/>
            <person name="Satake H."/>
            <person name="Nakayama K."/>
        </authorList>
    </citation>
    <scope>NUCLEOTIDE SEQUENCE</scope>
</reference>
<keyword evidence="4" id="KW-1185">Reference proteome</keyword>
<dbReference type="Proteomes" id="UP001151760">
    <property type="component" value="Unassembled WGS sequence"/>
</dbReference>
<feature type="coiled-coil region" evidence="1">
    <location>
        <begin position="228"/>
        <end position="262"/>
    </location>
</feature>
<reference evidence="3" key="1">
    <citation type="journal article" date="2022" name="Int. J. Mol. Sci.">
        <title>Draft Genome of Tanacetum Coccineum: Genomic Comparison of Closely Related Tanacetum-Family Plants.</title>
        <authorList>
            <person name="Yamashiro T."/>
            <person name="Shiraishi A."/>
            <person name="Nakayama K."/>
            <person name="Satake H."/>
        </authorList>
    </citation>
    <scope>NUCLEOTIDE SEQUENCE</scope>
</reference>
<proteinExistence type="predicted"/>
<feature type="region of interest" description="Disordered" evidence="2">
    <location>
        <begin position="148"/>
        <end position="168"/>
    </location>
</feature>
<organism evidence="3 4">
    <name type="scientific">Tanacetum coccineum</name>
    <dbReference type="NCBI Taxonomy" id="301880"/>
    <lineage>
        <taxon>Eukaryota</taxon>
        <taxon>Viridiplantae</taxon>
        <taxon>Streptophyta</taxon>
        <taxon>Embryophyta</taxon>
        <taxon>Tracheophyta</taxon>
        <taxon>Spermatophyta</taxon>
        <taxon>Magnoliopsida</taxon>
        <taxon>eudicotyledons</taxon>
        <taxon>Gunneridae</taxon>
        <taxon>Pentapetalae</taxon>
        <taxon>asterids</taxon>
        <taxon>campanulids</taxon>
        <taxon>Asterales</taxon>
        <taxon>Asteraceae</taxon>
        <taxon>Asteroideae</taxon>
        <taxon>Anthemideae</taxon>
        <taxon>Anthemidinae</taxon>
        <taxon>Tanacetum</taxon>
    </lineage>
</organism>
<evidence type="ECO:0000313" key="4">
    <source>
        <dbReference type="Proteomes" id="UP001151760"/>
    </source>
</evidence>
<evidence type="ECO:0000256" key="2">
    <source>
        <dbReference type="SAM" id="MobiDB-lite"/>
    </source>
</evidence>
<protein>
    <submittedName>
        <fullName evidence="3">Uncharacterized protein</fullName>
    </submittedName>
</protein>
<sequence>MSTTYHLETDGQSERTIQTLEDMLRLKSVSIRRIQSVDTTYWGFLGVGTRHRYAVSSLMDTAYWVSEHEETIDSGFTRFNAIVTSLKSLDQDYSSKNHVRNFLHALLLKWRAKVTAIEEAKDLATLPLEDLIRNLKVKSLALKAKVTREQTSNDSDSQEENDEEVDEKEVKAFNLMARNFRLEEAAKIALVTKEVKALDKGEVVTIVGKKATSLVQTKPSTSNNDIDIIELQKENEELLRFNKDLTKTFEKLLKEKRSLESDKSKLLITQEVGSLKRNVSKLKDEALNFSIFKKSSIVLDDMLSHQKLFQDKEGRKSHLLEDKQIPSVRVFDKVYLAFRRHLEEIHVTWAHLERKRTRLRTNTKTLKDLCSQRLETASPTLHDAVTTHFVTASQPFKMASARTTQPKI</sequence>
<accession>A0ABQ4XK60</accession>